<organism evidence="9">
    <name type="scientific">viral metagenome</name>
    <dbReference type="NCBI Taxonomy" id="1070528"/>
    <lineage>
        <taxon>unclassified sequences</taxon>
        <taxon>metagenomes</taxon>
        <taxon>organismal metagenomes</taxon>
    </lineage>
</organism>
<evidence type="ECO:0000256" key="1">
    <source>
        <dbReference type="ARBA" id="ARBA00004496"/>
    </source>
</evidence>
<dbReference type="GO" id="GO:0006417">
    <property type="term" value="P:regulation of translation"/>
    <property type="evidence" value="ECO:0007669"/>
    <property type="project" value="UniProtKB-KW"/>
</dbReference>
<dbReference type="Pfam" id="PF05741">
    <property type="entry name" value="zf-nanos"/>
    <property type="match status" value="1"/>
</dbReference>
<evidence type="ECO:0000256" key="4">
    <source>
        <dbReference type="ARBA" id="ARBA00022771"/>
    </source>
</evidence>
<protein>
    <recommendedName>
        <fullName evidence="8">Nanos-type domain-containing protein</fullName>
    </recommendedName>
</protein>
<dbReference type="EMBL" id="MN739578">
    <property type="protein sequence ID" value="QHT14103.1"/>
    <property type="molecule type" value="Genomic_DNA"/>
</dbReference>
<comment type="subcellular location">
    <subcellularLocation>
        <location evidence="1">Cytoplasm</location>
    </subcellularLocation>
</comment>
<dbReference type="InterPro" id="IPR008705">
    <property type="entry name" value="Nanos/Xcar2"/>
</dbReference>
<name>A0A6C0DCG1_9ZZZZ</name>
<evidence type="ECO:0000256" key="3">
    <source>
        <dbReference type="ARBA" id="ARBA00022723"/>
    </source>
</evidence>
<keyword evidence="7" id="KW-0694">RNA-binding</keyword>
<dbReference type="AlphaFoldDB" id="A0A6C0DCG1"/>
<dbReference type="GO" id="GO:0008270">
    <property type="term" value="F:zinc ion binding"/>
    <property type="evidence" value="ECO:0007669"/>
    <property type="project" value="UniProtKB-KW"/>
</dbReference>
<dbReference type="PANTHER" id="PTHR12887">
    <property type="entry name" value="NANOS PROTEIN"/>
    <property type="match status" value="1"/>
</dbReference>
<keyword evidence="5" id="KW-0862">Zinc</keyword>
<sequence>MANRNNTKQTKFCKFCKDSGKNETIYTSHNVKDKKGNLCCPILMTTLCKNCGNFGHTIKFCKSVNFENNKKTIQKPITQIRVEIKKNNNVNRFSAFDDDDEDEPTTTIEPEKDVKKECISTIPRRRIENWADYCSDSDDD</sequence>
<evidence type="ECO:0000256" key="6">
    <source>
        <dbReference type="ARBA" id="ARBA00022845"/>
    </source>
</evidence>
<dbReference type="InterPro" id="IPR038129">
    <property type="entry name" value="Nanos_sf"/>
</dbReference>
<feature type="domain" description="Nanos-type" evidence="8">
    <location>
        <begin position="12"/>
        <end position="63"/>
    </location>
</feature>
<keyword evidence="4" id="KW-0863">Zinc-finger</keyword>
<dbReference type="GO" id="GO:0005737">
    <property type="term" value="C:cytoplasm"/>
    <property type="evidence" value="ECO:0007669"/>
    <property type="project" value="UniProtKB-SubCell"/>
</dbReference>
<evidence type="ECO:0000256" key="2">
    <source>
        <dbReference type="ARBA" id="ARBA00022490"/>
    </source>
</evidence>
<dbReference type="InterPro" id="IPR024161">
    <property type="entry name" value="Znf_nanos-typ"/>
</dbReference>
<evidence type="ECO:0000313" key="9">
    <source>
        <dbReference type="EMBL" id="QHT14103.1"/>
    </source>
</evidence>
<accession>A0A6C0DCG1</accession>
<dbReference type="GO" id="GO:0003723">
    <property type="term" value="F:RNA binding"/>
    <property type="evidence" value="ECO:0007669"/>
    <property type="project" value="UniProtKB-KW"/>
</dbReference>
<dbReference type="Gene3D" id="4.10.60.30">
    <property type="entry name" value="Nanos, RNA-binding domain"/>
    <property type="match status" value="1"/>
</dbReference>
<keyword evidence="6" id="KW-0810">Translation regulation</keyword>
<evidence type="ECO:0000256" key="5">
    <source>
        <dbReference type="ARBA" id="ARBA00022833"/>
    </source>
</evidence>
<dbReference type="PROSITE" id="PS51522">
    <property type="entry name" value="ZF_NANOS"/>
    <property type="match status" value="1"/>
</dbReference>
<evidence type="ECO:0000259" key="8">
    <source>
        <dbReference type="PROSITE" id="PS51522"/>
    </source>
</evidence>
<keyword evidence="2" id="KW-0963">Cytoplasm</keyword>
<proteinExistence type="predicted"/>
<reference evidence="9" key="1">
    <citation type="journal article" date="2020" name="Nature">
        <title>Giant virus diversity and host interactions through global metagenomics.</title>
        <authorList>
            <person name="Schulz F."/>
            <person name="Roux S."/>
            <person name="Paez-Espino D."/>
            <person name="Jungbluth S."/>
            <person name="Walsh D.A."/>
            <person name="Denef V.J."/>
            <person name="McMahon K.D."/>
            <person name="Konstantinidis K.T."/>
            <person name="Eloe-Fadrosh E.A."/>
            <person name="Kyrpides N.C."/>
            <person name="Woyke T."/>
        </authorList>
    </citation>
    <scope>NUCLEOTIDE SEQUENCE</scope>
    <source>
        <strain evidence="9">GVMAG-M-3300023174-134</strain>
    </source>
</reference>
<keyword evidence="3" id="KW-0479">Metal-binding</keyword>
<evidence type="ECO:0000256" key="7">
    <source>
        <dbReference type="ARBA" id="ARBA00022884"/>
    </source>
</evidence>